<reference evidence="5 6" key="1">
    <citation type="journal article" date="2020" name="ISME J.">
        <title>Uncovering the hidden diversity of litter-decomposition mechanisms in mushroom-forming fungi.</title>
        <authorList>
            <person name="Floudas D."/>
            <person name="Bentzer J."/>
            <person name="Ahren D."/>
            <person name="Johansson T."/>
            <person name="Persson P."/>
            <person name="Tunlid A."/>
        </authorList>
    </citation>
    <scope>NUCLEOTIDE SEQUENCE [LARGE SCALE GENOMIC DNA]</scope>
    <source>
        <strain evidence="5 6">CBS 146.42</strain>
    </source>
</reference>
<protein>
    <recommendedName>
        <fullName evidence="4">RING-type domain-containing protein</fullName>
    </recommendedName>
</protein>
<keyword evidence="6" id="KW-1185">Reference proteome</keyword>
<feature type="transmembrane region" description="Helical" evidence="3">
    <location>
        <begin position="203"/>
        <end position="227"/>
    </location>
</feature>
<dbReference type="AlphaFoldDB" id="A0A8H5D6R5"/>
<evidence type="ECO:0000313" key="6">
    <source>
        <dbReference type="Proteomes" id="UP000559027"/>
    </source>
</evidence>
<accession>A0A8H5D6R5</accession>
<keyword evidence="3" id="KW-0472">Membrane</keyword>
<dbReference type="GO" id="GO:0006511">
    <property type="term" value="P:ubiquitin-dependent protein catabolic process"/>
    <property type="evidence" value="ECO:0007669"/>
    <property type="project" value="TreeGrafter"/>
</dbReference>
<dbReference type="OrthoDB" id="8062037at2759"/>
<comment type="caution">
    <text evidence="5">The sequence shown here is derived from an EMBL/GenBank/DDBJ whole genome shotgun (WGS) entry which is preliminary data.</text>
</comment>
<dbReference type="InterPro" id="IPR013083">
    <property type="entry name" value="Znf_RING/FYVE/PHD"/>
</dbReference>
<dbReference type="CDD" id="cd16448">
    <property type="entry name" value="RING-H2"/>
    <property type="match status" value="1"/>
</dbReference>
<keyword evidence="3" id="KW-1133">Transmembrane helix</keyword>
<dbReference type="SUPFAM" id="SSF57850">
    <property type="entry name" value="RING/U-box"/>
    <property type="match status" value="1"/>
</dbReference>
<evidence type="ECO:0000256" key="1">
    <source>
        <dbReference type="PROSITE-ProRule" id="PRU00175"/>
    </source>
</evidence>
<dbReference type="SMART" id="SM00184">
    <property type="entry name" value="RING"/>
    <property type="match status" value="1"/>
</dbReference>
<feature type="region of interest" description="Disordered" evidence="2">
    <location>
        <begin position="429"/>
        <end position="502"/>
    </location>
</feature>
<keyword evidence="1" id="KW-0862">Zinc</keyword>
<dbReference type="Proteomes" id="UP000559027">
    <property type="component" value="Unassembled WGS sequence"/>
</dbReference>
<dbReference type="Gene3D" id="3.30.40.10">
    <property type="entry name" value="Zinc/RING finger domain, C3HC4 (zinc finger)"/>
    <property type="match status" value="1"/>
</dbReference>
<dbReference type="InterPro" id="IPR051826">
    <property type="entry name" value="E3_ubiquitin-ligase_domain"/>
</dbReference>
<evidence type="ECO:0000256" key="2">
    <source>
        <dbReference type="SAM" id="MobiDB-lite"/>
    </source>
</evidence>
<evidence type="ECO:0000256" key="3">
    <source>
        <dbReference type="SAM" id="Phobius"/>
    </source>
</evidence>
<feature type="compositionally biased region" description="Low complexity" evidence="2">
    <location>
        <begin position="446"/>
        <end position="456"/>
    </location>
</feature>
<feature type="transmembrane region" description="Helical" evidence="3">
    <location>
        <begin position="271"/>
        <end position="289"/>
    </location>
</feature>
<dbReference type="GO" id="GO:0008270">
    <property type="term" value="F:zinc ion binding"/>
    <property type="evidence" value="ECO:0007669"/>
    <property type="project" value="UniProtKB-KW"/>
</dbReference>
<dbReference type="PANTHER" id="PTHR22765:SF416">
    <property type="entry name" value="E3 UBIQUITIN-PROTEIN LIGASE GODZILLA"/>
    <property type="match status" value="1"/>
</dbReference>
<evidence type="ECO:0000313" key="5">
    <source>
        <dbReference type="EMBL" id="KAF5354619.1"/>
    </source>
</evidence>
<feature type="transmembrane region" description="Helical" evidence="3">
    <location>
        <begin position="91"/>
        <end position="117"/>
    </location>
</feature>
<feature type="region of interest" description="Disordered" evidence="2">
    <location>
        <begin position="548"/>
        <end position="569"/>
    </location>
</feature>
<dbReference type="GO" id="GO:0061630">
    <property type="term" value="F:ubiquitin protein ligase activity"/>
    <property type="evidence" value="ECO:0007669"/>
    <property type="project" value="TreeGrafter"/>
</dbReference>
<feature type="compositionally biased region" description="Basic and acidic residues" evidence="2">
    <location>
        <begin position="429"/>
        <end position="445"/>
    </location>
</feature>
<name>A0A8H5D6R5_9AGAR</name>
<proteinExistence type="predicted"/>
<evidence type="ECO:0000259" key="4">
    <source>
        <dbReference type="PROSITE" id="PS50089"/>
    </source>
</evidence>
<sequence length="569" mass="63405">MSTSPTNLPDDGNIRRVRSMGDMPQQPTPSALPARRTTHSGPLPDPFNPRPITQVEDTPFFEQARNLNVNHLDRTLAYFGLGRLAIQPRKAYVVLLWSIIWSIAQITVIVTLVALSGTVFKDPTGQSSEWSACDRPLGVWACLWIVRAIVSTALSYWEYLRELEAMEHFISGAPVLIRRGNRTSTIPRSNEQRRHQPIRQQGIVVPFANAAYTRLSVLSSLITLSWFLTAHILEYTSINTCRETSPHLWWLVFGILCIMYLMVFEVVIIGFIVLVITPIVFVFWNILLICLGRHPIQNPHIIKPDIEKIPKALVEKIPLVMYIPPPPEGSDLKPTSPKIISNPHTYPPGAVTKPVTKPKPRFRFLKSRSKAKGIATAPGKLPPDVEKASGSGQPMTWSDYWEDSDYPFVVLEGNRAACAICLMDFEEPKRKPGLEHPLSPEKEPMTEPVVPEPTVVEAERTPESDQPTQEEQKKASTDGPVEETQDASNTGITLEARGTGSGGLQLEDAGIEAQPLRLLTCGHVFHKTCLDPWLTDVSGRCPVCQRPVEIPGQRPKKPRDRIPISTTGP</sequence>
<dbReference type="EMBL" id="JAACJO010000008">
    <property type="protein sequence ID" value="KAF5354619.1"/>
    <property type="molecule type" value="Genomic_DNA"/>
</dbReference>
<dbReference type="PROSITE" id="PS50089">
    <property type="entry name" value="ZF_RING_2"/>
    <property type="match status" value="1"/>
</dbReference>
<feature type="transmembrane region" description="Helical" evidence="3">
    <location>
        <begin position="137"/>
        <end position="157"/>
    </location>
</feature>
<dbReference type="InterPro" id="IPR001841">
    <property type="entry name" value="Znf_RING"/>
</dbReference>
<feature type="domain" description="RING-type" evidence="4">
    <location>
        <begin position="518"/>
        <end position="545"/>
    </location>
</feature>
<feature type="transmembrane region" description="Helical" evidence="3">
    <location>
        <begin position="247"/>
        <end position="264"/>
    </location>
</feature>
<keyword evidence="1" id="KW-0479">Metal-binding</keyword>
<dbReference type="PANTHER" id="PTHR22765">
    <property type="entry name" value="RING FINGER AND PROTEASE ASSOCIATED DOMAIN-CONTAINING"/>
    <property type="match status" value="1"/>
</dbReference>
<dbReference type="Pfam" id="PF13639">
    <property type="entry name" value="zf-RING_2"/>
    <property type="match status" value="1"/>
</dbReference>
<gene>
    <name evidence="5" type="ORF">D9756_005280</name>
</gene>
<dbReference type="GO" id="GO:0005737">
    <property type="term" value="C:cytoplasm"/>
    <property type="evidence" value="ECO:0007669"/>
    <property type="project" value="TreeGrafter"/>
</dbReference>
<feature type="region of interest" description="Disordered" evidence="2">
    <location>
        <begin position="373"/>
        <end position="393"/>
    </location>
</feature>
<feature type="region of interest" description="Disordered" evidence="2">
    <location>
        <begin position="1"/>
        <end position="49"/>
    </location>
</feature>
<keyword evidence="3" id="KW-0812">Transmembrane</keyword>
<organism evidence="5 6">
    <name type="scientific">Leucocoprinus leucothites</name>
    <dbReference type="NCBI Taxonomy" id="201217"/>
    <lineage>
        <taxon>Eukaryota</taxon>
        <taxon>Fungi</taxon>
        <taxon>Dikarya</taxon>
        <taxon>Basidiomycota</taxon>
        <taxon>Agaricomycotina</taxon>
        <taxon>Agaricomycetes</taxon>
        <taxon>Agaricomycetidae</taxon>
        <taxon>Agaricales</taxon>
        <taxon>Agaricineae</taxon>
        <taxon>Agaricaceae</taxon>
        <taxon>Leucocoprinus</taxon>
    </lineage>
</organism>
<keyword evidence="1" id="KW-0863">Zinc-finger</keyword>